<keyword evidence="6 15" id="KW-0460">Magnesium</keyword>
<dbReference type="HAMAP" id="MF_00012">
    <property type="entry name" value="IlvD"/>
    <property type="match status" value="1"/>
</dbReference>
<proteinExistence type="inferred from homology"/>
<evidence type="ECO:0000256" key="2">
    <source>
        <dbReference type="ARBA" id="ARBA00006486"/>
    </source>
</evidence>
<comment type="pathway">
    <text evidence="12 15">Amino-acid biosynthesis; L-valine biosynthesis; L-valine from pyruvate: step 3/4.</text>
</comment>
<dbReference type="SUPFAM" id="SSF52016">
    <property type="entry name" value="LeuD/IlvD-like"/>
    <property type="match status" value="1"/>
</dbReference>
<evidence type="ECO:0000256" key="6">
    <source>
        <dbReference type="ARBA" id="ARBA00022842"/>
    </source>
</evidence>
<dbReference type="PANTHER" id="PTHR21000">
    <property type="entry name" value="DIHYDROXY-ACID DEHYDRATASE DAD"/>
    <property type="match status" value="1"/>
</dbReference>
<dbReference type="GO" id="GO:0000287">
    <property type="term" value="F:magnesium ion binding"/>
    <property type="evidence" value="ECO:0007669"/>
    <property type="project" value="UniProtKB-UniRule"/>
</dbReference>
<comment type="pathway">
    <text evidence="13 15">Amino-acid biosynthesis; L-isoleucine biosynthesis; L-isoleucine from 2-oxobutanoate: step 3/4.</text>
</comment>
<dbReference type="GO" id="GO:0009097">
    <property type="term" value="P:isoleucine biosynthetic process"/>
    <property type="evidence" value="ECO:0007669"/>
    <property type="project" value="UniProtKB-UniRule"/>
</dbReference>
<evidence type="ECO:0000256" key="1">
    <source>
        <dbReference type="ARBA" id="ARBA00001946"/>
    </source>
</evidence>
<dbReference type="InterPro" id="IPR004404">
    <property type="entry name" value="DihydroxyA_deHydtase"/>
</dbReference>
<evidence type="ECO:0000256" key="5">
    <source>
        <dbReference type="ARBA" id="ARBA00022723"/>
    </source>
</evidence>
<feature type="binding site" evidence="15">
    <location>
        <position position="56"/>
    </location>
    <ligand>
        <name>[2Fe-2S] cluster</name>
        <dbReference type="ChEBI" id="CHEBI:190135"/>
    </ligand>
</feature>
<name>G7SIG4_STRSU</name>
<comment type="cofactor">
    <cofactor evidence="15">
        <name>[2Fe-2S] cluster</name>
        <dbReference type="ChEBI" id="CHEBI:190135"/>
    </cofactor>
    <text evidence="15">Binds 1 [2Fe-2S] cluster per subunit. This cluster acts as a Lewis acid cofactor.</text>
</comment>
<comment type="catalytic activity">
    <reaction evidence="15">
        <text>(2R,3R)-2,3-dihydroxy-3-methylpentanoate = (S)-3-methyl-2-oxopentanoate + H2O</text>
        <dbReference type="Rhea" id="RHEA:27694"/>
        <dbReference type="ChEBI" id="CHEBI:15377"/>
        <dbReference type="ChEBI" id="CHEBI:35146"/>
        <dbReference type="ChEBI" id="CHEBI:49258"/>
        <dbReference type="EC" id="4.2.1.9"/>
    </reaction>
</comment>
<feature type="domain" description="Dihydroxy-acid/6-phosphogluconate dehydratase C-terminal" evidence="17">
    <location>
        <begin position="370"/>
        <end position="558"/>
    </location>
</feature>
<dbReference type="EMBL" id="CP002644">
    <property type="protein sequence ID" value="AER20132.1"/>
    <property type="molecule type" value="Genomic_DNA"/>
</dbReference>
<evidence type="ECO:0000256" key="10">
    <source>
        <dbReference type="ARBA" id="ARBA00023304"/>
    </source>
</evidence>
<keyword evidence="9 15" id="KW-0456">Lyase</keyword>
<dbReference type="Pfam" id="PF24877">
    <property type="entry name" value="ILV_EDD_C"/>
    <property type="match status" value="1"/>
</dbReference>
<evidence type="ECO:0000259" key="16">
    <source>
        <dbReference type="Pfam" id="PF00920"/>
    </source>
</evidence>
<dbReference type="InterPro" id="IPR056740">
    <property type="entry name" value="ILV_EDD_C"/>
</dbReference>
<evidence type="ECO:0000256" key="12">
    <source>
        <dbReference type="ARBA" id="ARBA00029436"/>
    </source>
</evidence>
<protein>
    <recommendedName>
        <fullName evidence="14 15">Dihydroxy-acid dehydratase</fullName>
        <shortName evidence="15">DAD</shortName>
        <ecNumber evidence="14 15">4.2.1.9</ecNumber>
    </recommendedName>
</protein>
<evidence type="ECO:0000313" key="19">
    <source>
        <dbReference type="Proteomes" id="UP000008845"/>
    </source>
</evidence>
<keyword evidence="7 15" id="KW-0408">Iron</keyword>
<dbReference type="InterPro" id="IPR000581">
    <property type="entry name" value="ILV_EDD_N"/>
</dbReference>
<evidence type="ECO:0000256" key="4">
    <source>
        <dbReference type="ARBA" id="ARBA00022714"/>
    </source>
</evidence>
<evidence type="ECO:0000313" key="18">
    <source>
        <dbReference type="EMBL" id="AER20132.1"/>
    </source>
</evidence>
<evidence type="ECO:0000256" key="14">
    <source>
        <dbReference type="ARBA" id="ARBA00029490"/>
    </source>
</evidence>
<evidence type="ECO:0000259" key="17">
    <source>
        <dbReference type="Pfam" id="PF24877"/>
    </source>
</evidence>
<organism evidence="18 19">
    <name type="scientific">Streptococcus suis D12</name>
    <dbReference type="NCBI Taxonomy" id="1004952"/>
    <lineage>
        <taxon>Bacteria</taxon>
        <taxon>Bacillati</taxon>
        <taxon>Bacillota</taxon>
        <taxon>Bacilli</taxon>
        <taxon>Lactobacillales</taxon>
        <taxon>Streptococcaceae</taxon>
        <taxon>Streptococcus</taxon>
    </lineage>
</organism>
<evidence type="ECO:0000256" key="8">
    <source>
        <dbReference type="ARBA" id="ARBA00023014"/>
    </source>
</evidence>
<dbReference type="PROSITE" id="PS00887">
    <property type="entry name" value="ILVD_EDD_2"/>
    <property type="match status" value="1"/>
</dbReference>
<feature type="active site" description="Proton acceptor" evidence="15">
    <location>
        <position position="478"/>
    </location>
</feature>
<dbReference type="UniPathway" id="UPA00049">
    <property type="reaction ID" value="UER00061"/>
</dbReference>
<gene>
    <name evidence="15" type="primary">ilvD</name>
    <name evidence="18" type="ORF">SSUD12_1864</name>
</gene>
<dbReference type="InterPro" id="IPR050165">
    <property type="entry name" value="DHAD_IlvD/Edd"/>
</dbReference>
<reference evidence="18 19" key="1">
    <citation type="journal article" date="2011" name="BMC Genomics">
        <title>Comparative Genomic Analysis of Streptococcus suis reveals significant genomic diversity among different serotypes.</title>
        <authorList>
            <person name="Zhang A."/>
            <person name="Yang M."/>
            <person name="Hu P."/>
            <person name="Wu J."/>
            <person name="Chen B."/>
            <person name="Hua Y."/>
            <person name="Yu J."/>
            <person name="Chen H."/>
            <person name="Xiao J."/>
            <person name="Jin M."/>
        </authorList>
    </citation>
    <scope>NUCLEOTIDE SEQUENCE [LARGE SCALE GENOMIC DNA]</scope>
    <source>
        <strain evidence="18">D12</strain>
    </source>
</reference>
<comment type="caution">
    <text evidence="15">Lacks conserved residue(s) required for the propagation of feature annotation.</text>
</comment>
<keyword evidence="3 15" id="KW-0028">Amino-acid biosynthesis</keyword>
<dbReference type="AlphaFoldDB" id="G7SIG4"/>
<dbReference type="GO" id="GO:0009099">
    <property type="term" value="P:L-valine biosynthetic process"/>
    <property type="evidence" value="ECO:0007669"/>
    <property type="project" value="UniProtKB-UniRule"/>
</dbReference>
<comment type="subunit">
    <text evidence="15">Homodimer.</text>
</comment>
<feature type="modified residue" description="N6-carboxylysine" evidence="15">
    <location>
        <position position="131"/>
    </location>
</feature>
<keyword evidence="4 15" id="KW-0001">2Fe-2S</keyword>
<dbReference type="HOGENOM" id="CLU_014271_4_2_9"/>
<dbReference type="KEGG" id="ssk:SSUD12_1864"/>
<feature type="binding site" evidence="15">
    <location>
        <position position="452"/>
    </location>
    <ligand>
        <name>Mg(2+)</name>
        <dbReference type="ChEBI" id="CHEBI:18420"/>
    </ligand>
</feature>
<dbReference type="NCBIfam" id="TIGR00110">
    <property type="entry name" value="ilvD"/>
    <property type="match status" value="1"/>
</dbReference>
<dbReference type="Pfam" id="PF00920">
    <property type="entry name" value="ILVD_EDD_N"/>
    <property type="match status" value="1"/>
</dbReference>
<evidence type="ECO:0000256" key="13">
    <source>
        <dbReference type="ARBA" id="ARBA00029437"/>
    </source>
</evidence>
<dbReference type="UniPathway" id="UPA00047">
    <property type="reaction ID" value="UER00057"/>
</dbReference>
<dbReference type="SUPFAM" id="SSF143975">
    <property type="entry name" value="IlvD/EDD N-terminal domain-like"/>
    <property type="match status" value="1"/>
</dbReference>
<keyword evidence="10 15" id="KW-0100">Branched-chain amino acid biosynthesis</keyword>
<dbReference type="RefSeq" id="WP_014638635.1">
    <property type="nucleotide sequence ID" value="NC_017621.1"/>
</dbReference>
<dbReference type="Gene3D" id="3.50.30.80">
    <property type="entry name" value="IlvD/EDD C-terminal domain-like"/>
    <property type="match status" value="1"/>
</dbReference>
<dbReference type="GO" id="GO:0051537">
    <property type="term" value="F:2 iron, 2 sulfur cluster binding"/>
    <property type="evidence" value="ECO:0007669"/>
    <property type="project" value="UniProtKB-UniRule"/>
</dbReference>
<dbReference type="NCBIfam" id="NF002068">
    <property type="entry name" value="PRK00911.1"/>
    <property type="match status" value="1"/>
</dbReference>
<feature type="binding site" evidence="15">
    <location>
        <position position="130"/>
    </location>
    <ligand>
        <name>Mg(2+)</name>
        <dbReference type="ChEBI" id="CHEBI:18420"/>
    </ligand>
</feature>
<comment type="cofactor">
    <cofactor evidence="1 15">
        <name>Mg(2+)</name>
        <dbReference type="ChEBI" id="CHEBI:18420"/>
    </cofactor>
</comment>
<keyword evidence="5 15" id="KW-0479">Metal-binding</keyword>
<evidence type="ECO:0000256" key="15">
    <source>
        <dbReference type="HAMAP-Rule" id="MF_00012"/>
    </source>
</evidence>
<evidence type="ECO:0000256" key="9">
    <source>
        <dbReference type="ARBA" id="ARBA00023239"/>
    </source>
</evidence>
<sequence length="570" mass="60498">MTDTNKLKDFRHRSSVYDSMVKSPNRAMLRATGMTDDSFEKPIVGVISTWAENTPCNIHLHDFGKLAKEGVKDAGAWPVQYGTITVADGIAMGTPGMRFSLTSRDIIADSIEAAMGGHNVDAFVAIGGCDKNMPGSMIAIANMDIPAVFAYGGTIAPGNLNGKDIDLVSVFEGIGKWNNGDLTAEEVRQIECNACPGPGGCGGVHPANPRAPAIEVMGMSIPGSSSHPAESSEKKADIEEAGRAVVRMLELGIKPSDIMTREAFEDAITVTMALGGSTNATLHLLAIAHAANVDLTLEDFNDFQERVPHLADLKPSGKYVFQDLYNVGGVPAVMKYLLKNGFLHGDRITCTGKTVAENLENFADLTPGQDVIMPLENPKRADGPLIILKGNLAPEGAVAKVSGVKVRNHTGPAKVFDSEEEAIEAVLTDEIVDGDVVVVRYVGPKGGPGMPEMLSLSSMIVGKGQGDKVALLTDGRFSGGTYGLVVGHIAPEAQDGGPIAYLRTGDLVTVDQDTKEITMHVSDQEIEERKKTTVIPPLYSRGVLGKYAHTVSSASKGAVTDFWNRERSGK</sequence>
<feature type="domain" description="Dihydroxy-acid/6-phosphogluconate dehydratase N-terminal" evidence="16">
    <location>
        <begin position="41"/>
        <end position="358"/>
    </location>
</feature>
<keyword evidence="8 15" id="KW-0411">Iron-sulfur</keyword>
<dbReference type="InterPro" id="IPR037237">
    <property type="entry name" value="IlvD/EDD_N"/>
</dbReference>
<comment type="similarity">
    <text evidence="2 15">Belongs to the IlvD/Edd family.</text>
</comment>
<dbReference type="PATRIC" id="fig|1004952.3.peg.1816"/>
<comment type="catalytic activity">
    <reaction evidence="11">
        <text>(2R)-2,3-dihydroxy-3-methylbutanoate = 3-methyl-2-oxobutanoate + H2O</text>
        <dbReference type="Rhea" id="RHEA:24809"/>
        <dbReference type="ChEBI" id="CHEBI:11851"/>
        <dbReference type="ChEBI" id="CHEBI:15377"/>
        <dbReference type="ChEBI" id="CHEBI:49072"/>
        <dbReference type="EC" id="4.2.1.9"/>
    </reaction>
    <physiologicalReaction direction="left-to-right" evidence="11">
        <dbReference type="Rhea" id="RHEA:24810"/>
    </physiologicalReaction>
</comment>
<evidence type="ECO:0000256" key="11">
    <source>
        <dbReference type="ARBA" id="ARBA00029304"/>
    </source>
</evidence>
<feature type="binding site" evidence="15">
    <location>
        <position position="88"/>
    </location>
    <ligand>
        <name>Mg(2+)</name>
        <dbReference type="ChEBI" id="CHEBI:18420"/>
    </ligand>
</feature>
<evidence type="ECO:0000256" key="3">
    <source>
        <dbReference type="ARBA" id="ARBA00022605"/>
    </source>
</evidence>
<dbReference type="PANTHER" id="PTHR21000:SF5">
    <property type="entry name" value="DIHYDROXY-ACID DEHYDRATASE, MITOCHONDRIAL"/>
    <property type="match status" value="1"/>
</dbReference>
<evidence type="ECO:0000256" key="7">
    <source>
        <dbReference type="ARBA" id="ARBA00023004"/>
    </source>
</evidence>
<dbReference type="EC" id="4.2.1.9" evidence="14 15"/>
<accession>G7SIG4</accession>
<dbReference type="Proteomes" id="UP000008845">
    <property type="component" value="Chromosome"/>
</dbReference>
<feature type="binding site" description="via carbamate group" evidence="15">
    <location>
        <position position="131"/>
    </location>
    <ligand>
        <name>Mg(2+)</name>
        <dbReference type="ChEBI" id="CHEBI:18420"/>
    </ligand>
</feature>
<dbReference type="InterPro" id="IPR042096">
    <property type="entry name" value="Dihydro-acid_dehy_C"/>
</dbReference>
<dbReference type="GO" id="GO:0004160">
    <property type="term" value="F:dihydroxy-acid dehydratase activity"/>
    <property type="evidence" value="ECO:0007669"/>
    <property type="project" value="UniProtKB-UniRule"/>
</dbReference>
<comment type="function">
    <text evidence="15">Functions in the biosynthesis of branched-chain amino acids. Catalyzes the dehydration of (2R,3R)-2,3-dihydroxy-3-methylpentanoate (2,3-dihydroxy-3-methylvalerate) into 2-oxo-3-methylpentanoate (2-oxo-3-methylvalerate) and of (2R)-2,3-dihydroxy-3-methylbutanoate (2,3-dihydroxyisovalerate) into 2-oxo-3-methylbutanoate (2-oxoisovalerate), the penultimate precursor to L-isoleucine and L-valine, respectively.</text>
</comment>
<dbReference type="FunFam" id="3.50.30.80:FF:000001">
    <property type="entry name" value="Dihydroxy-acid dehydratase"/>
    <property type="match status" value="1"/>
</dbReference>
<dbReference type="PROSITE" id="PS00886">
    <property type="entry name" value="ILVD_EDD_1"/>
    <property type="match status" value="1"/>
</dbReference>
<dbReference type="InterPro" id="IPR020558">
    <property type="entry name" value="DiOHA_6PGluconate_deHydtase_CS"/>
</dbReference>